<dbReference type="RefSeq" id="XP_002847085.1">
    <property type="nucleotide sequence ID" value="XM_002847039.1"/>
</dbReference>
<dbReference type="EMBL" id="DS995704">
    <property type="protein sequence ID" value="EEQ32003.1"/>
    <property type="molecule type" value="Genomic_DNA"/>
</dbReference>
<accession>C5FQ50</accession>
<evidence type="ECO:0000313" key="2">
    <source>
        <dbReference type="Proteomes" id="UP000002035"/>
    </source>
</evidence>
<dbReference type="VEuPathDB" id="FungiDB:MCYG_04822"/>
<reference evidence="2" key="1">
    <citation type="journal article" date="2012" name="MBio">
        <title>Comparative genome analysis of Trichophyton rubrum and related dermatophytes reveals candidate genes involved in infection.</title>
        <authorList>
            <person name="Martinez D.A."/>
            <person name="Oliver B.G."/>
            <person name="Graeser Y."/>
            <person name="Goldberg J.M."/>
            <person name="Li W."/>
            <person name="Martinez-Rossi N.M."/>
            <person name="Monod M."/>
            <person name="Shelest E."/>
            <person name="Barton R.C."/>
            <person name="Birch E."/>
            <person name="Brakhage A.A."/>
            <person name="Chen Z."/>
            <person name="Gurr S.J."/>
            <person name="Heiman D."/>
            <person name="Heitman J."/>
            <person name="Kosti I."/>
            <person name="Rossi A."/>
            <person name="Saif S."/>
            <person name="Samalova M."/>
            <person name="Saunders C.W."/>
            <person name="Shea T."/>
            <person name="Summerbell R.C."/>
            <person name="Xu J."/>
            <person name="Young S."/>
            <person name="Zeng Q."/>
            <person name="Birren B.W."/>
            <person name="Cuomo C.A."/>
            <person name="White T.C."/>
        </authorList>
    </citation>
    <scope>NUCLEOTIDE SEQUENCE [LARGE SCALE GENOMIC DNA]</scope>
    <source>
        <strain evidence="2">ATCC MYA-4605 / CBS 113480</strain>
    </source>
</reference>
<dbReference type="GeneID" id="9226098"/>
<sequence length="196" mass="22909">MSPSHDLWRCGLADTRDMTYLYNTEKERKQKLVYEEVAASRWAREDGREREEAFRFFDIKIQLLTPPRYIAIDETLMIMQEVHLIMLVLLWQESGYALSYMALRGTRFDPDGSSSSDIIAFKFMAGRQKDHIKPTVKTSHLYRLFIKESWEAGSLASSDHAHWRTWGSAYQHTTSTKGRNTYYISTLQKRRGDAVV</sequence>
<dbReference type="Proteomes" id="UP000002035">
    <property type="component" value="Unassembled WGS sequence"/>
</dbReference>
<keyword evidence="2" id="KW-1185">Reference proteome</keyword>
<proteinExistence type="predicted"/>
<organism evidence="1 2">
    <name type="scientific">Arthroderma otae (strain ATCC MYA-4605 / CBS 113480)</name>
    <name type="common">Microsporum canis</name>
    <dbReference type="NCBI Taxonomy" id="554155"/>
    <lineage>
        <taxon>Eukaryota</taxon>
        <taxon>Fungi</taxon>
        <taxon>Dikarya</taxon>
        <taxon>Ascomycota</taxon>
        <taxon>Pezizomycotina</taxon>
        <taxon>Eurotiomycetes</taxon>
        <taxon>Eurotiomycetidae</taxon>
        <taxon>Onygenales</taxon>
        <taxon>Arthrodermataceae</taxon>
        <taxon>Microsporum</taxon>
    </lineage>
</organism>
<gene>
    <name evidence="1" type="ORF">MCYG_04822</name>
</gene>
<name>C5FQ50_ARTOC</name>
<dbReference type="HOGENOM" id="CLU_1389901_0_0_1"/>
<dbReference type="AlphaFoldDB" id="C5FQ50"/>
<protein>
    <submittedName>
        <fullName evidence="1">Uncharacterized protein</fullName>
    </submittedName>
</protein>
<evidence type="ECO:0000313" key="1">
    <source>
        <dbReference type="EMBL" id="EEQ32003.1"/>
    </source>
</evidence>